<organism evidence="6 7">
    <name type="scientific">Lottia gigantea</name>
    <name type="common">Giant owl limpet</name>
    <dbReference type="NCBI Taxonomy" id="225164"/>
    <lineage>
        <taxon>Eukaryota</taxon>
        <taxon>Metazoa</taxon>
        <taxon>Spiralia</taxon>
        <taxon>Lophotrochozoa</taxon>
        <taxon>Mollusca</taxon>
        <taxon>Gastropoda</taxon>
        <taxon>Patellogastropoda</taxon>
        <taxon>Lottioidea</taxon>
        <taxon>Lottiidae</taxon>
        <taxon>Lottia</taxon>
    </lineage>
</organism>
<dbReference type="GO" id="GO:0006508">
    <property type="term" value="P:proteolysis"/>
    <property type="evidence" value="ECO:0007669"/>
    <property type="project" value="UniProtKB-KW"/>
</dbReference>
<dbReference type="STRING" id="225164.V4A886"/>
<dbReference type="Gene3D" id="3.40.395.10">
    <property type="entry name" value="Adenoviral Proteinase, Chain A"/>
    <property type="match status" value="1"/>
</dbReference>
<evidence type="ECO:0000313" key="6">
    <source>
        <dbReference type="EMBL" id="ESP00184.1"/>
    </source>
</evidence>
<dbReference type="FunFam" id="3.40.395.10:FF:000001">
    <property type="entry name" value="Sentrin-specific protease 1"/>
    <property type="match status" value="1"/>
</dbReference>
<keyword evidence="3" id="KW-0378">Hydrolase</keyword>
<dbReference type="EMBL" id="KB200828">
    <property type="protein sequence ID" value="ESP00184.1"/>
    <property type="molecule type" value="Genomic_DNA"/>
</dbReference>
<evidence type="ECO:0000259" key="5">
    <source>
        <dbReference type="PROSITE" id="PS50600"/>
    </source>
</evidence>
<dbReference type="OrthoDB" id="1939479at2759"/>
<dbReference type="PANTHER" id="PTHR12606">
    <property type="entry name" value="SENTRIN/SUMO-SPECIFIC PROTEASE"/>
    <property type="match status" value="1"/>
</dbReference>
<dbReference type="Pfam" id="PF02902">
    <property type="entry name" value="Peptidase_C48"/>
    <property type="match status" value="1"/>
</dbReference>
<keyword evidence="2" id="KW-0645">Protease</keyword>
<dbReference type="GO" id="GO:0005634">
    <property type="term" value="C:nucleus"/>
    <property type="evidence" value="ECO:0007669"/>
    <property type="project" value="TreeGrafter"/>
</dbReference>
<dbReference type="AlphaFoldDB" id="V4A886"/>
<dbReference type="HOGENOM" id="CLU_024324_2_2_1"/>
<dbReference type="CTD" id="20245443"/>
<name>V4A886_LOTGI</name>
<dbReference type="Proteomes" id="UP000030746">
    <property type="component" value="Unassembled WGS sequence"/>
</dbReference>
<evidence type="ECO:0000313" key="7">
    <source>
        <dbReference type="Proteomes" id="UP000030746"/>
    </source>
</evidence>
<sequence length="245" mass="28490">MKALEPFTETIVIEDEESTQTLPEITADMKEIIEKALQSGPTQAVLSEGYKLQILKQDMLTLKGLNWLNDEVINFYMNMLMERGENDNMPKVHAFNTFFYPKLMGAGHSAVRRWTKRVDVLAVDYILIPVHLGMHWCLAIIDFRNKCIKYYDSMGGNNNKCLNALRQYLCEESLDKKKQQFDLSGWTSVNVKDIPQQMNGSDCGMFACKYAEYITRGAEITFTQDDMPYFRRRMVYEIMKKKLLQ</sequence>
<protein>
    <recommendedName>
        <fullName evidence="5">Ubiquitin-like protease family profile domain-containing protein</fullName>
    </recommendedName>
</protein>
<reference evidence="6 7" key="1">
    <citation type="journal article" date="2013" name="Nature">
        <title>Insights into bilaterian evolution from three spiralian genomes.</title>
        <authorList>
            <person name="Simakov O."/>
            <person name="Marletaz F."/>
            <person name="Cho S.J."/>
            <person name="Edsinger-Gonzales E."/>
            <person name="Havlak P."/>
            <person name="Hellsten U."/>
            <person name="Kuo D.H."/>
            <person name="Larsson T."/>
            <person name="Lv J."/>
            <person name="Arendt D."/>
            <person name="Savage R."/>
            <person name="Osoegawa K."/>
            <person name="de Jong P."/>
            <person name="Grimwood J."/>
            <person name="Chapman J.A."/>
            <person name="Shapiro H."/>
            <person name="Aerts A."/>
            <person name="Otillar R.P."/>
            <person name="Terry A.Y."/>
            <person name="Boore J.L."/>
            <person name="Grigoriev I.V."/>
            <person name="Lindberg D.R."/>
            <person name="Seaver E.C."/>
            <person name="Weisblat D.A."/>
            <person name="Putnam N.H."/>
            <person name="Rokhsar D.S."/>
        </authorList>
    </citation>
    <scope>NUCLEOTIDE SEQUENCE [LARGE SCALE GENOMIC DNA]</scope>
</reference>
<evidence type="ECO:0000256" key="2">
    <source>
        <dbReference type="ARBA" id="ARBA00022670"/>
    </source>
</evidence>
<dbReference type="InterPro" id="IPR003653">
    <property type="entry name" value="Peptidase_C48_C"/>
</dbReference>
<dbReference type="InterPro" id="IPR038765">
    <property type="entry name" value="Papain-like_cys_pep_sf"/>
</dbReference>
<dbReference type="RefSeq" id="XP_009049147.1">
    <property type="nucleotide sequence ID" value="XM_009050899.1"/>
</dbReference>
<dbReference type="GO" id="GO:0060255">
    <property type="term" value="P:regulation of macromolecule metabolic process"/>
    <property type="evidence" value="ECO:0007669"/>
    <property type="project" value="UniProtKB-ARBA"/>
</dbReference>
<feature type="domain" description="Ubiquitin-like protease family profile" evidence="5">
    <location>
        <begin position="52"/>
        <end position="214"/>
    </location>
</feature>
<gene>
    <name evidence="6" type="ORF">LOTGIDRAFT_201054</name>
</gene>
<dbReference type="GO" id="GO:0016929">
    <property type="term" value="F:deSUMOylase activity"/>
    <property type="evidence" value="ECO:0007669"/>
    <property type="project" value="TreeGrafter"/>
</dbReference>
<dbReference type="PANTHER" id="PTHR12606:SF141">
    <property type="entry name" value="GH15225P-RELATED"/>
    <property type="match status" value="1"/>
</dbReference>
<evidence type="ECO:0000256" key="3">
    <source>
        <dbReference type="ARBA" id="ARBA00022801"/>
    </source>
</evidence>
<dbReference type="SUPFAM" id="SSF54001">
    <property type="entry name" value="Cysteine proteinases"/>
    <property type="match status" value="1"/>
</dbReference>
<dbReference type="GO" id="GO:0080090">
    <property type="term" value="P:regulation of primary metabolic process"/>
    <property type="evidence" value="ECO:0007669"/>
    <property type="project" value="UniProtKB-ARBA"/>
</dbReference>
<dbReference type="PROSITE" id="PS50600">
    <property type="entry name" value="ULP_PROTEASE"/>
    <property type="match status" value="1"/>
</dbReference>
<proteinExistence type="inferred from homology"/>
<comment type="similarity">
    <text evidence="1">Belongs to the peptidase C48 family.</text>
</comment>
<dbReference type="GeneID" id="20245443"/>
<keyword evidence="7" id="KW-1185">Reference proteome</keyword>
<dbReference type="GO" id="GO:0016926">
    <property type="term" value="P:protein desumoylation"/>
    <property type="evidence" value="ECO:0007669"/>
    <property type="project" value="TreeGrafter"/>
</dbReference>
<dbReference type="KEGG" id="lgi:LOTGIDRAFT_201054"/>
<accession>V4A886</accession>
<evidence type="ECO:0000256" key="4">
    <source>
        <dbReference type="ARBA" id="ARBA00022807"/>
    </source>
</evidence>
<evidence type="ECO:0000256" key="1">
    <source>
        <dbReference type="ARBA" id="ARBA00005234"/>
    </source>
</evidence>
<dbReference type="OMA" id="DRAANSQ"/>
<keyword evidence="4" id="KW-0788">Thiol protease</keyword>